<protein>
    <submittedName>
        <fullName evidence="1">Uncharacterized protein</fullName>
    </submittedName>
</protein>
<organism evidence="1 2">
    <name type="scientific">Daphnia magna</name>
    <dbReference type="NCBI Taxonomy" id="35525"/>
    <lineage>
        <taxon>Eukaryota</taxon>
        <taxon>Metazoa</taxon>
        <taxon>Ecdysozoa</taxon>
        <taxon>Arthropoda</taxon>
        <taxon>Crustacea</taxon>
        <taxon>Branchiopoda</taxon>
        <taxon>Diplostraca</taxon>
        <taxon>Cladocera</taxon>
        <taxon>Anomopoda</taxon>
        <taxon>Daphniidae</taxon>
        <taxon>Daphnia</taxon>
    </lineage>
</organism>
<accession>A0ABQ9Z8Y0</accession>
<evidence type="ECO:0000313" key="1">
    <source>
        <dbReference type="EMBL" id="KAK4009350.1"/>
    </source>
</evidence>
<evidence type="ECO:0000313" key="2">
    <source>
        <dbReference type="Proteomes" id="UP001234178"/>
    </source>
</evidence>
<reference evidence="1 2" key="1">
    <citation type="journal article" date="2023" name="Nucleic Acids Res.">
        <title>The hologenome of Daphnia magna reveals possible DNA methylation and microbiome-mediated evolution of the host genome.</title>
        <authorList>
            <person name="Chaturvedi A."/>
            <person name="Li X."/>
            <person name="Dhandapani V."/>
            <person name="Marshall H."/>
            <person name="Kissane S."/>
            <person name="Cuenca-Cambronero M."/>
            <person name="Asole G."/>
            <person name="Calvet F."/>
            <person name="Ruiz-Romero M."/>
            <person name="Marangio P."/>
            <person name="Guigo R."/>
            <person name="Rago D."/>
            <person name="Mirbahai L."/>
            <person name="Eastwood N."/>
            <person name="Colbourne J.K."/>
            <person name="Zhou J."/>
            <person name="Mallon E."/>
            <person name="Orsini L."/>
        </authorList>
    </citation>
    <scope>NUCLEOTIDE SEQUENCE [LARGE SCALE GENOMIC DNA]</scope>
    <source>
        <strain evidence="1">LRV0_1</strain>
    </source>
</reference>
<sequence length="180" mass="19750">MVTKSLILAFTGTTFCSTTKNAKKIILSSESNTGLPLDNRVDYHIPSSATYLLLLDFVESRRVFKEPRGPRVAMAEVGASSRNATRVRLHGTIIKIPVPLPNILKCGEKSCQGERGSGPWSGDRKRQLAETHIKERHSRRGVQYTTQHARPCTESLSSSILRQSLELTIASAMDGSLGSL</sequence>
<dbReference type="EMBL" id="JAOYFB010000003">
    <property type="protein sequence ID" value="KAK4009350.1"/>
    <property type="molecule type" value="Genomic_DNA"/>
</dbReference>
<keyword evidence="2" id="KW-1185">Reference proteome</keyword>
<name>A0ABQ9Z8Y0_9CRUS</name>
<dbReference type="Proteomes" id="UP001234178">
    <property type="component" value="Unassembled WGS sequence"/>
</dbReference>
<proteinExistence type="predicted"/>
<comment type="caution">
    <text evidence="1">The sequence shown here is derived from an EMBL/GenBank/DDBJ whole genome shotgun (WGS) entry which is preliminary data.</text>
</comment>
<gene>
    <name evidence="1" type="ORF">OUZ56_018467</name>
</gene>